<keyword evidence="3" id="KW-1185">Reference proteome</keyword>
<reference evidence="2" key="1">
    <citation type="submission" date="2021-04" db="EMBL/GenBank/DDBJ databases">
        <authorList>
            <consortium name="Wellcome Sanger Institute Data Sharing"/>
        </authorList>
    </citation>
    <scope>NUCLEOTIDE SEQUENCE [LARGE SCALE GENOMIC DNA]</scope>
</reference>
<evidence type="ECO:0000313" key="3">
    <source>
        <dbReference type="Proteomes" id="UP000472264"/>
    </source>
</evidence>
<sequence>MSTDDSISEDVSSSGALSHCHVSPDGDGGKESETSLVSSEGTSASGLAVSEDRHTASKTTGGTVETRPMDITPTLRALVQEIQSSGETDPEIWKDCEVGNDQRRVIVERENVQQKNPFLIIQLFFFIFY</sequence>
<dbReference type="InParanoid" id="A0A665U1M1"/>
<accession>A0A665U1M1</accession>
<feature type="region of interest" description="Disordered" evidence="1">
    <location>
        <begin position="1"/>
        <end position="70"/>
    </location>
</feature>
<protein>
    <submittedName>
        <fullName evidence="2">Uncharacterized protein</fullName>
    </submittedName>
</protein>
<dbReference type="Ensembl" id="ENSENLT00000013949.1">
    <property type="protein sequence ID" value="ENSENLP00000013408.1"/>
    <property type="gene ID" value="ENSENLG00000006337.1"/>
</dbReference>
<evidence type="ECO:0000313" key="2">
    <source>
        <dbReference type="Ensembl" id="ENSENLP00000013408.1"/>
    </source>
</evidence>
<name>A0A665U1M1_ECHNA</name>
<feature type="compositionally biased region" description="Polar residues" evidence="1">
    <location>
        <begin position="34"/>
        <end position="45"/>
    </location>
</feature>
<proteinExistence type="predicted"/>
<organism evidence="2 3">
    <name type="scientific">Echeneis naucrates</name>
    <name type="common">Live sharksucker</name>
    <dbReference type="NCBI Taxonomy" id="173247"/>
    <lineage>
        <taxon>Eukaryota</taxon>
        <taxon>Metazoa</taxon>
        <taxon>Chordata</taxon>
        <taxon>Craniata</taxon>
        <taxon>Vertebrata</taxon>
        <taxon>Euteleostomi</taxon>
        <taxon>Actinopterygii</taxon>
        <taxon>Neopterygii</taxon>
        <taxon>Teleostei</taxon>
        <taxon>Neoteleostei</taxon>
        <taxon>Acanthomorphata</taxon>
        <taxon>Carangaria</taxon>
        <taxon>Carangiformes</taxon>
        <taxon>Echeneidae</taxon>
        <taxon>Echeneis</taxon>
    </lineage>
</organism>
<evidence type="ECO:0000256" key="1">
    <source>
        <dbReference type="SAM" id="MobiDB-lite"/>
    </source>
</evidence>
<dbReference type="Proteomes" id="UP000472264">
    <property type="component" value="Chromosome 12"/>
</dbReference>
<feature type="compositionally biased region" description="Basic and acidic residues" evidence="1">
    <location>
        <begin position="22"/>
        <end position="33"/>
    </location>
</feature>
<dbReference type="AlphaFoldDB" id="A0A665U1M1"/>
<reference evidence="2" key="3">
    <citation type="submission" date="2025-09" db="UniProtKB">
        <authorList>
            <consortium name="Ensembl"/>
        </authorList>
    </citation>
    <scope>IDENTIFICATION</scope>
</reference>
<feature type="compositionally biased region" description="Polar residues" evidence="1">
    <location>
        <begin position="1"/>
        <end position="16"/>
    </location>
</feature>
<reference evidence="2" key="2">
    <citation type="submission" date="2025-08" db="UniProtKB">
        <authorList>
            <consortium name="Ensembl"/>
        </authorList>
    </citation>
    <scope>IDENTIFICATION</scope>
</reference>